<dbReference type="InterPro" id="IPR050415">
    <property type="entry name" value="MRET"/>
</dbReference>
<keyword evidence="1" id="KW-0285">Flavoprotein</keyword>
<proteinExistence type="predicted"/>
<dbReference type="OrthoDB" id="9801223at2"/>
<keyword evidence="5" id="KW-0408">Iron</keyword>
<dbReference type="Proteomes" id="UP000295254">
    <property type="component" value="Unassembled WGS sequence"/>
</dbReference>
<dbReference type="PRINTS" id="PR00409">
    <property type="entry name" value="PHDIOXRDTASE"/>
</dbReference>
<dbReference type="GO" id="GO:0046872">
    <property type="term" value="F:metal ion binding"/>
    <property type="evidence" value="ECO:0007669"/>
    <property type="project" value="UniProtKB-KW"/>
</dbReference>
<evidence type="ECO:0000256" key="2">
    <source>
        <dbReference type="ARBA" id="ARBA00022714"/>
    </source>
</evidence>
<feature type="domain" description="FAD-binding FR-type" evidence="8">
    <location>
        <begin position="1"/>
        <end position="103"/>
    </location>
</feature>
<keyword evidence="2" id="KW-0001">2Fe-2S</keyword>
<dbReference type="Pfam" id="PF00111">
    <property type="entry name" value="Fer2"/>
    <property type="match status" value="1"/>
</dbReference>
<comment type="caution">
    <text evidence="9">The sequence shown here is derived from an EMBL/GenBank/DDBJ whole genome shotgun (WGS) entry which is preliminary data.</text>
</comment>
<dbReference type="CDD" id="cd00207">
    <property type="entry name" value="fer2"/>
    <property type="match status" value="1"/>
</dbReference>
<organism evidence="9 10">
    <name type="scientific">Pseudomonas vancouverensis</name>
    <dbReference type="NCBI Taxonomy" id="95300"/>
    <lineage>
        <taxon>Bacteria</taxon>
        <taxon>Pseudomonadati</taxon>
        <taxon>Pseudomonadota</taxon>
        <taxon>Gammaproteobacteria</taxon>
        <taxon>Pseudomonadales</taxon>
        <taxon>Pseudomonadaceae</taxon>
        <taxon>Pseudomonas</taxon>
    </lineage>
</organism>
<dbReference type="InterPro" id="IPR036010">
    <property type="entry name" value="2Fe-2S_ferredoxin-like_sf"/>
</dbReference>
<dbReference type="InterPro" id="IPR017938">
    <property type="entry name" value="Riboflavin_synthase-like_b-brl"/>
</dbReference>
<keyword evidence="6" id="KW-0411">Iron-sulfur</keyword>
<dbReference type="Gene3D" id="2.40.30.10">
    <property type="entry name" value="Translation factors"/>
    <property type="match status" value="1"/>
</dbReference>
<dbReference type="GO" id="GO:0016491">
    <property type="term" value="F:oxidoreductase activity"/>
    <property type="evidence" value="ECO:0007669"/>
    <property type="project" value="UniProtKB-KW"/>
</dbReference>
<evidence type="ECO:0000256" key="1">
    <source>
        <dbReference type="ARBA" id="ARBA00022630"/>
    </source>
</evidence>
<evidence type="ECO:0000259" key="8">
    <source>
        <dbReference type="PROSITE" id="PS51384"/>
    </source>
</evidence>
<dbReference type="InterPro" id="IPR006058">
    <property type="entry name" value="2Fe2S_fd_BS"/>
</dbReference>
<gene>
    <name evidence="9" type="ORF">EIY72_19220</name>
</gene>
<dbReference type="Gene3D" id="3.10.20.30">
    <property type="match status" value="1"/>
</dbReference>
<keyword evidence="10" id="KW-1185">Reference proteome</keyword>
<dbReference type="EMBL" id="RRZK01000028">
    <property type="protein sequence ID" value="TDB59178.1"/>
    <property type="molecule type" value="Genomic_DNA"/>
</dbReference>
<reference evidence="10" key="1">
    <citation type="journal article" date="2019" name="bioRxiv">
        <title>Bacterially produced spermidine induces plant systemic susceptibility to pathogens.</title>
        <authorList>
            <person name="Melnyk R.A."/>
            <person name="Beskrovnaya P.A."/>
            <person name="Liu Z."/>
            <person name="Song Y."/>
            <person name="Haney C.H."/>
        </authorList>
    </citation>
    <scope>NUCLEOTIDE SEQUENCE [LARGE SCALE GENOMIC DNA]</scope>
    <source>
        <strain evidence="10">Dha-51</strain>
    </source>
</reference>
<sequence>MSSLSLRVEHIELLTPRIRRLLLVSSDARPLPDFTAGAHLELHVPGSRAQRRAYSLVNLPDEYHYEIAVQLEEASTGGSRWVHALRVGDELLAEAPRNHFPLHEDTEHALLIAGGIGITPMLGMARSLQAAGKPFTLHYAGRDAAHMAYLPEARTCLDSHCWISGGDPQKRFPAATILKAPKPGLHLYICGPTAMLNSVLACARELGWAEDHLHYELFSGALEMAGDQGFEVHLRESGVNLQVAAGQSVLDAMLEAGLDPMFDCRRGDCGVCVTQVIDGQADHRDICLSERERASGSFCTCVSRARTALLVLDL</sequence>
<dbReference type="SUPFAM" id="SSF52343">
    <property type="entry name" value="Ferredoxin reductase-like, C-terminal NADP-linked domain"/>
    <property type="match status" value="1"/>
</dbReference>
<dbReference type="InterPro" id="IPR012675">
    <property type="entry name" value="Beta-grasp_dom_sf"/>
</dbReference>
<dbReference type="InterPro" id="IPR039261">
    <property type="entry name" value="FNR_nucleotide-bd"/>
</dbReference>
<name>A0A1H2MRD2_PSEVA</name>
<dbReference type="PROSITE" id="PS00197">
    <property type="entry name" value="2FE2S_FER_1"/>
    <property type="match status" value="1"/>
</dbReference>
<dbReference type="SUPFAM" id="SSF54292">
    <property type="entry name" value="2Fe-2S ferredoxin-like"/>
    <property type="match status" value="1"/>
</dbReference>
<protein>
    <submittedName>
        <fullName evidence="9">Oxidoreductase</fullName>
    </submittedName>
</protein>
<accession>A0A1H2MRD2</accession>
<keyword evidence="3" id="KW-0479">Metal-binding</keyword>
<evidence type="ECO:0000256" key="5">
    <source>
        <dbReference type="ARBA" id="ARBA00023004"/>
    </source>
</evidence>
<dbReference type="InterPro" id="IPR001041">
    <property type="entry name" value="2Fe-2S_ferredoxin-type"/>
</dbReference>
<dbReference type="SUPFAM" id="SSF63380">
    <property type="entry name" value="Riboflavin synthase domain-like"/>
    <property type="match status" value="1"/>
</dbReference>
<dbReference type="InterPro" id="IPR017927">
    <property type="entry name" value="FAD-bd_FR_type"/>
</dbReference>
<dbReference type="STRING" id="95300.SAMN05216558_1157"/>
<dbReference type="CDD" id="cd06185">
    <property type="entry name" value="PDR_like"/>
    <property type="match status" value="1"/>
</dbReference>
<dbReference type="Gene3D" id="3.40.50.80">
    <property type="entry name" value="Nucleotide-binding domain of ferredoxin-NADP reductase (FNR) module"/>
    <property type="match status" value="1"/>
</dbReference>
<evidence type="ECO:0000313" key="9">
    <source>
        <dbReference type="EMBL" id="TDB59178.1"/>
    </source>
</evidence>
<dbReference type="GO" id="GO:0051537">
    <property type="term" value="F:2 iron, 2 sulfur cluster binding"/>
    <property type="evidence" value="ECO:0007669"/>
    <property type="project" value="UniProtKB-KW"/>
</dbReference>
<evidence type="ECO:0000256" key="4">
    <source>
        <dbReference type="ARBA" id="ARBA00023002"/>
    </source>
</evidence>
<evidence type="ECO:0000313" key="10">
    <source>
        <dbReference type="Proteomes" id="UP000295254"/>
    </source>
</evidence>
<dbReference type="PANTHER" id="PTHR47354:SF1">
    <property type="entry name" value="CARNITINE MONOOXYGENASE REDUCTASE SUBUNIT"/>
    <property type="match status" value="1"/>
</dbReference>
<dbReference type="RefSeq" id="WP_093217880.1">
    <property type="nucleotide sequence ID" value="NZ_LT629803.1"/>
</dbReference>
<dbReference type="PROSITE" id="PS51085">
    <property type="entry name" value="2FE2S_FER_2"/>
    <property type="match status" value="1"/>
</dbReference>
<dbReference type="AlphaFoldDB" id="A0A1H2MRD2"/>
<keyword evidence="4" id="KW-0560">Oxidoreductase</keyword>
<dbReference type="PANTHER" id="PTHR47354">
    <property type="entry name" value="NADH OXIDOREDUCTASE HCR"/>
    <property type="match status" value="1"/>
</dbReference>
<evidence type="ECO:0000259" key="7">
    <source>
        <dbReference type="PROSITE" id="PS51085"/>
    </source>
</evidence>
<feature type="domain" description="2Fe-2S ferredoxin-type" evidence="7">
    <location>
        <begin position="230"/>
        <end position="314"/>
    </location>
</feature>
<evidence type="ECO:0000256" key="6">
    <source>
        <dbReference type="ARBA" id="ARBA00023014"/>
    </source>
</evidence>
<evidence type="ECO:0000256" key="3">
    <source>
        <dbReference type="ARBA" id="ARBA00022723"/>
    </source>
</evidence>
<dbReference type="PROSITE" id="PS51384">
    <property type="entry name" value="FAD_FR"/>
    <property type="match status" value="1"/>
</dbReference>